<comment type="caution">
    <text evidence="2">The sequence shown here is derived from an EMBL/GenBank/DDBJ whole genome shotgun (WGS) entry which is preliminary data.</text>
</comment>
<dbReference type="AlphaFoldDB" id="A0AAU9I676"/>
<feature type="region of interest" description="Disordered" evidence="1">
    <location>
        <begin position="33"/>
        <end position="76"/>
    </location>
</feature>
<dbReference type="EMBL" id="CAJZBQ010000002">
    <property type="protein sequence ID" value="CAG9310624.1"/>
    <property type="molecule type" value="Genomic_DNA"/>
</dbReference>
<evidence type="ECO:0000256" key="1">
    <source>
        <dbReference type="SAM" id="MobiDB-lite"/>
    </source>
</evidence>
<gene>
    <name evidence="2" type="ORF">BSTOLATCC_MIC1466</name>
</gene>
<sequence length="182" mass="20588">MDSNFLRRFRGRYNTVNANSILESSIPIDKRIKSNQVHAGSPGYKRTETSKLHYDDSPISKPRTRSSDHSNKSRKCQYSENKLINCLNLKESVTTSKSYPAWSDLRQSMFNSTRGPTNFDFVRELTTVSDSTYVNVAPGPKGFLAYDNTNVIKARNKTPLKSSRFAANGNLTNIAFNCQVNY</sequence>
<organism evidence="2 3">
    <name type="scientific">Blepharisma stoltei</name>
    <dbReference type="NCBI Taxonomy" id="1481888"/>
    <lineage>
        <taxon>Eukaryota</taxon>
        <taxon>Sar</taxon>
        <taxon>Alveolata</taxon>
        <taxon>Ciliophora</taxon>
        <taxon>Postciliodesmatophora</taxon>
        <taxon>Heterotrichea</taxon>
        <taxon>Heterotrichida</taxon>
        <taxon>Blepharismidae</taxon>
        <taxon>Blepharisma</taxon>
    </lineage>
</organism>
<dbReference type="Proteomes" id="UP001162131">
    <property type="component" value="Unassembled WGS sequence"/>
</dbReference>
<accession>A0AAU9I676</accession>
<proteinExistence type="predicted"/>
<reference evidence="2" key="1">
    <citation type="submission" date="2021-09" db="EMBL/GenBank/DDBJ databases">
        <authorList>
            <consortium name="AG Swart"/>
            <person name="Singh M."/>
            <person name="Singh A."/>
            <person name="Seah K."/>
            <person name="Emmerich C."/>
        </authorList>
    </citation>
    <scope>NUCLEOTIDE SEQUENCE</scope>
    <source>
        <strain evidence="2">ATCC30299</strain>
    </source>
</reference>
<feature type="compositionally biased region" description="Basic and acidic residues" evidence="1">
    <location>
        <begin position="45"/>
        <end position="58"/>
    </location>
</feature>
<protein>
    <submittedName>
        <fullName evidence="2">Uncharacterized protein</fullName>
    </submittedName>
</protein>
<evidence type="ECO:0000313" key="3">
    <source>
        <dbReference type="Proteomes" id="UP001162131"/>
    </source>
</evidence>
<keyword evidence="3" id="KW-1185">Reference proteome</keyword>
<evidence type="ECO:0000313" key="2">
    <source>
        <dbReference type="EMBL" id="CAG9310624.1"/>
    </source>
</evidence>
<name>A0AAU9I676_9CILI</name>